<dbReference type="EMBL" id="CP060052">
    <property type="protein sequence ID" value="QNE03928.1"/>
    <property type="molecule type" value="Genomic_DNA"/>
</dbReference>
<evidence type="ECO:0000256" key="1">
    <source>
        <dbReference type="SAM" id="SignalP"/>
    </source>
</evidence>
<protein>
    <recommendedName>
        <fullName evidence="4">Transporter</fullName>
    </recommendedName>
</protein>
<dbReference type="AlphaFoldDB" id="A0A7G6VQB3"/>
<gene>
    <name evidence="2" type="ORF">H4O24_07760</name>
</gene>
<evidence type="ECO:0000313" key="3">
    <source>
        <dbReference type="Proteomes" id="UP000515297"/>
    </source>
</evidence>
<accession>A0A7G6VQB3</accession>
<feature type="signal peptide" evidence="1">
    <location>
        <begin position="1"/>
        <end position="24"/>
    </location>
</feature>
<name>A0A7G6VQB3_9SPHN</name>
<reference evidence="2 3" key="1">
    <citation type="submission" date="2020-08" db="EMBL/GenBank/DDBJ databases">
        <authorList>
            <person name="Liu G."/>
            <person name="Sun C."/>
        </authorList>
    </citation>
    <scope>NUCLEOTIDE SEQUENCE [LARGE SCALE GENOMIC DNA]</scope>
    <source>
        <strain evidence="2 3">OT19</strain>
    </source>
</reference>
<dbReference type="RefSeq" id="WP_185883240.1">
    <property type="nucleotide sequence ID" value="NZ_CP060052.1"/>
</dbReference>
<sequence>MPETLVPAAWALFVGIGFSNIALAQEAQDALPPDPSMPTEAAPVLDTTPKDGNFGDRLSLVVGSDVVTEYISRGIMFSREVSLQPGATVTMTLPELEGGAVTGASAFVGVWNSIKLGSVPDRSDGAFGRFFENDLYAGLSLTLGEEWTLSTTYYRYESLGDAFAGYDDFEFIATFDDSSMWPDSPALRNFRLTPSLRMVQESGRPGRKDALYIQPSITPSFDADVFGADVNVAVPIMVGLSDQYYDGADGGYETFGFFRTGMLLSMRPAQQSAPGLRIKGGFDLWLPNADAVTGLDRYDLVGRVGVTWSL</sequence>
<dbReference type="Proteomes" id="UP000515297">
    <property type="component" value="Chromosome"/>
</dbReference>
<evidence type="ECO:0000313" key="2">
    <source>
        <dbReference type="EMBL" id="QNE03928.1"/>
    </source>
</evidence>
<proteinExistence type="predicted"/>
<feature type="chain" id="PRO_5028902276" description="Transporter" evidence="1">
    <location>
        <begin position="25"/>
        <end position="310"/>
    </location>
</feature>
<keyword evidence="1" id="KW-0732">Signal</keyword>
<evidence type="ECO:0008006" key="4">
    <source>
        <dbReference type="Google" id="ProtNLM"/>
    </source>
</evidence>
<organism evidence="2 3">
    <name type="scientific">Croceicoccus marinus</name>
    <dbReference type="NCBI Taxonomy" id="450378"/>
    <lineage>
        <taxon>Bacteria</taxon>
        <taxon>Pseudomonadati</taxon>
        <taxon>Pseudomonadota</taxon>
        <taxon>Alphaproteobacteria</taxon>
        <taxon>Sphingomonadales</taxon>
        <taxon>Erythrobacteraceae</taxon>
        <taxon>Croceicoccus</taxon>
    </lineage>
</organism>